<protein>
    <submittedName>
        <fullName evidence="3">Adenylate/guanylate cyclase domain-containing protein</fullName>
    </submittedName>
</protein>
<feature type="domain" description="Guanylate cyclase" evidence="2">
    <location>
        <begin position="309"/>
        <end position="441"/>
    </location>
</feature>
<dbReference type="PANTHER" id="PTHR43081">
    <property type="entry name" value="ADENYLATE CYCLASE, TERMINAL-DIFFERENTIATION SPECIFIC-RELATED"/>
    <property type="match status" value="1"/>
</dbReference>
<feature type="transmembrane region" description="Helical" evidence="1">
    <location>
        <begin position="250"/>
        <end position="268"/>
    </location>
</feature>
<dbReference type="InterPro" id="IPR050697">
    <property type="entry name" value="Adenylyl/Guanylyl_Cyclase_3/4"/>
</dbReference>
<dbReference type="SMART" id="SM00044">
    <property type="entry name" value="CYCc"/>
    <property type="match status" value="1"/>
</dbReference>
<feature type="non-terminal residue" evidence="3">
    <location>
        <position position="1"/>
    </location>
</feature>
<dbReference type="Pfam" id="PF05226">
    <property type="entry name" value="CHASE2"/>
    <property type="match status" value="1"/>
</dbReference>
<gene>
    <name evidence="3" type="ORF">NP596_18010</name>
</gene>
<evidence type="ECO:0000259" key="2">
    <source>
        <dbReference type="PROSITE" id="PS50125"/>
    </source>
</evidence>
<evidence type="ECO:0000313" key="4">
    <source>
        <dbReference type="Proteomes" id="UP001524586"/>
    </source>
</evidence>
<dbReference type="Gene3D" id="3.30.70.1230">
    <property type="entry name" value="Nucleotide cyclase"/>
    <property type="match status" value="1"/>
</dbReference>
<accession>A0ABT1U969</accession>
<comment type="caution">
    <text evidence="3">The sequence shown here is derived from an EMBL/GenBank/DDBJ whole genome shotgun (WGS) entry which is preliminary data.</text>
</comment>
<dbReference type="EMBL" id="JANIBK010000153">
    <property type="protein sequence ID" value="MCQ8130360.1"/>
    <property type="molecule type" value="Genomic_DNA"/>
</dbReference>
<proteinExistence type="predicted"/>
<dbReference type="SMART" id="SM01080">
    <property type="entry name" value="CHASE2"/>
    <property type="match status" value="1"/>
</dbReference>
<dbReference type="PROSITE" id="PS50125">
    <property type="entry name" value="GUANYLATE_CYCLASE_2"/>
    <property type="match status" value="1"/>
</dbReference>
<dbReference type="InterPro" id="IPR007890">
    <property type="entry name" value="CHASE2"/>
</dbReference>
<dbReference type="RefSeq" id="WP_256616787.1">
    <property type="nucleotide sequence ID" value="NZ_JANIBK010000153.1"/>
</dbReference>
<feature type="transmembrane region" description="Helical" evidence="1">
    <location>
        <begin position="220"/>
        <end position="238"/>
    </location>
</feature>
<name>A0ABT1U969_9GAMM</name>
<keyword evidence="1" id="KW-1133">Transmembrane helix</keyword>
<dbReference type="Proteomes" id="UP001524586">
    <property type="component" value="Unassembled WGS sequence"/>
</dbReference>
<dbReference type="SUPFAM" id="SSF55073">
    <property type="entry name" value="Nucleotide cyclase"/>
    <property type="match status" value="1"/>
</dbReference>
<keyword evidence="1" id="KW-0812">Transmembrane</keyword>
<dbReference type="InterPro" id="IPR001054">
    <property type="entry name" value="A/G_cyclase"/>
</dbReference>
<sequence>ASAPPAIKARYVQIGPSPLPALPLFQGALSALPILETAAAGNGALTFIADADGVIRKVPLLLRYQNSLVPSLAAESLRLAQKADNYTLRSQAEGLAEIGIGGIRVPTTAGGETWIHYSQPDSRRYIPAWQVLAGRIDSSQLRGNILLIGASAQGLMDLRFSPLGGIIPGIEVHAQALEQILGGIFLIRPDWAIAWEMLVIVLGGLLIGAIALGRGAILSFFGFALALLLLWAGAWHAYTAFRYLLDPTVPSLMLLTVFLFTSIFRHIYSERSQRWVKQAFSRYISPNLVDYLISHPEELELGGQRQTCSFVFTDLADFTSLMENLDPGQAVSLLNTYLENMIAIAFSHQGTLDRIVGDAVAIMFSAPVKQADHRRRAIQCALDMQRYAGRYAAELNAQGIAFGQTRIGVHSGEVIVGNFGGKTIFDYRALGDVVNTASRLEGANKYLGTLICASAATLSGCADIAKRRIGHLLVKGKSIPLEVYEPLDSRSLDFSALTAYRAAHALMRADRPEAVSAFRQLAASYPGDKLAAFHLQRLLAGQTGDLIELSQK</sequence>
<dbReference type="InterPro" id="IPR029787">
    <property type="entry name" value="Nucleotide_cyclase"/>
</dbReference>
<reference evidence="3 4" key="1">
    <citation type="submission" date="2022-07" db="EMBL/GenBank/DDBJ databases">
        <title>Methylomonas rivi sp. nov., Methylomonas rosea sp. nov., Methylomonas aureus sp. nov. and Methylomonas subterranea sp. nov., four novel methanotrophs isolated from a freshwater creek and the deep terrestrial subsurface.</title>
        <authorList>
            <person name="Abin C."/>
            <person name="Sankaranarayanan K."/>
            <person name="Garner C."/>
            <person name="Sindelar R."/>
            <person name="Kotary K."/>
            <person name="Garner R."/>
            <person name="Barclay S."/>
            <person name="Lawson P."/>
            <person name="Krumholz L."/>
        </authorList>
    </citation>
    <scope>NUCLEOTIDE SEQUENCE [LARGE SCALE GENOMIC DNA]</scope>
    <source>
        <strain evidence="3 4">WSC-6</strain>
    </source>
</reference>
<dbReference type="PANTHER" id="PTHR43081:SF20">
    <property type="entry name" value="TWO-COMPONENT RESPONSE REGULATOR"/>
    <property type="match status" value="1"/>
</dbReference>
<dbReference type="CDD" id="cd07302">
    <property type="entry name" value="CHD"/>
    <property type="match status" value="1"/>
</dbReference>
<keyword evidence="1" id="KW-0472">Membrane</keyword>
<feature type="transmembrane region" description="Helical" evidence="1">
    <location>
        <begin position="191"/>
        <end position="213"/>
    </location>
</feature>
<dbReference type="Pfam" id="PF00211">
    <property type="entry name" value="Guanylate_cyc"/>
    <property type="match status" value="1"/>
</dbReference>
<organism evidence="3 4">
    <name type="scientific">Methylomonas rivi</name>
    <dbReference type="NCBI Taxonomy" id="2952226"/>
    <lineage>
        <taxon>Bacteria</taxon>
        <taxon>Pseudomonadati</taxon>
        <taxon>Pseudomonadota</taxon>
        <taxon>Gammaproteobacteria</taxon>
        <taxon>Methylococcales</taxon>
        <taxon>Methylococcaceae</taxon>
        <taxon>Methylomonas</taxon>
    </lineage>
</organism>
<evidence type="ECO:0000256" key="1">
    <source>
        <dbReference type="SAM" id="Phobius"/>
    </source>
</evidence>
<keyword evidence="4" id="KW-1185">Reference proteome</keyword>
<evidence type="ECO:0000313" key="3">
    <source>
        <dbReference type="EMBL" id="MCQ8130360.1"/>
    </source>
</evidence>